<name>A0ABQ3RX19_9ACTN</name>
<reference evidence="3" key="1">
    <citation type="submission" date="2023-07" db="EMBL/GenBank/DDBJ databases">
        <title>Whole genome shotgun sequence of Streptomyces cacaoi subsp. asoensis NBRC 13813.</title>
        <authorList>
            <person name="Komaki H."/>
            <person name="Tamura T."/>
        </authorList>
    </citation>
    <scope>NUCLEOTIDE SEQUENCE [LARGE SCALE GENOMIC DNA]</scope>
    <source>
        <strain evidence="3">NBRC 13813</strain>
    </source>
</reference>
<proteinExistence type="predicted"/>
<accession>A0ABQ3RX19</accession>
<feature type="region of interest" description="Disordered" evidence="1">
    <location>
        <begin position="1"/>
        <end position="37"/>
    </location>
</feature>
<evidence type="ECO:0000313" key="2">
    <source>
        <dbReference type="EMBL" id="GHI60411.1"/>
    </source>
</evidence>
<organism evidence="2 3">
    <name type="scientific">Streptomyces asoensis</name>
    <dbReference type="NCBI Taxonomy" id="249586"/>
    <lineage>
        <taxon>Bacteria</taxon>
        <taxon>Bacillati</taxon>
        <taxon>Actinomycetota</taxon>
        <taxon>Actinomycetes</taxon>
        <taxon>Kitasatosporales</taxon>
        <taxon>Streptomycetaceae</taxon>
        <taxon>Streptomyces</taxon>
    </lineage>
</organism>
<gene>
    <name evidence="2" type="ORF">Saso_20610</name>
</gene>
<dbReference type="Proteomes" id="UP000649259">
    <property type="component" value="Unassembled WGS sequence"/>
</dbReference>
<keyword evidence="3" id="KW-1185">Reference proteome</keyword>
<evidence type="ECO:0000256" key="1">
    <source>
        <dbReference type="SAM" id="MobiDB-lite"/>
    </source>
</evidence>
<dbReference type="EMBL" id="BNEB01000002">
    <property type="protein sequence ID" value="GHI60411.1"/>
    <property type="molecule type" value="Genomic_DNA"/>
</dbReference>
<feature type="compositionally biased region" description="Low complexity" evidence="1">
    <location>
        <begin position="1"/>
        <end position="22"/>
    </location>
</feature>
<comment type="caution">
    <text evidence="2">The sequence shown here is derived from an EMBL/GenBank/DDBJ whole genome shotgun (WGS) entry which is preliminary data.</text>
</comment>
<evidence type="ECO:0000313" key="3">
    <source>
        <dbReference type="Proteomes" id="UP000649259"/>
    </source>
</evidence>
<dbReference type="RefSeq" id="WP_189918761.1">
    <property type="nucleotide sequence ID" value="NZ_BMSI01000002.1"/>
</dbReference>
<dbReference type="GeneID" id="91469963"/>
<protein>
    <recommendedName>
        <fullName evidence="4">RNA polymerase sigma factor 70 region 4 type 2 domain-containing protein</fullName>
    </recommendedName>
</protein>
<evidence type="ECO:0008006" key="4">
    <source>
        <dbReference type="Google" id="ProtNLM"/>
    </source>
</evidence>
<sequence>MTTSTSTTYRPTAPTRATATRLPRPRPHSGLPREPTDLTAALPPAFEAFCALNRSSYLDYARAHLPDVQAHRLVRRLLGELAVGWLDIISSPDPQGRAWTQLRTRVQMAAPALPALETCPPHQYDALVLHCKLGYTSARAAAVMGLDASKIRYLVLSATSARRQAARRLHPPPTARHAA</sequence>